<dbReference type="EMBL" id="CP051685">
    <property type="protein sequence ID" value="QJE00664.1"/>
    <property type="molecule type" value="Genomic_DNA"/>
</dbReference>
<dbReference type="AlphaFoldDB" id="A0A7Z2VWV4"/>
<gene>
    <name evidence="1" type="ORF">HH212_12060</name>
</gene>
<protein>
    <submittedName>
        <fullName evidence="1">Uncharacterized protein</fullName>
    </submittedName>
</protein>
<accession>A0A7Z2VWV4</accession>
<proteinExistence type="predicted"/>
<dbReference type="Proteomes" id="UP000502415">
    <property type="component" value="Chromosome"/>
</dbReference>
<sequence length="117" mass="12358">MANRNNISNTTPSAILGISPVPAEAEAAALAQFNAAAAVNMTNGTFLVEDGAAYDQAHMRSAQLSSLLTLMRMEGAQNFRNLADGAQSNLMYLASHLAEEVEAMLPLAAKEQHGRQA</sequence>
<name>A0A7Z2VWV4_9BURK</name>
<reference evidence="1 2" key="1">
    <citation type="submission" date="2020-04" db="EMBL/GenBank/DDBJ databases">
        <title>Genome sequencing of novel species.</title>
        <authorList>
            <person name="Heo J."/>
            <person name="Kim S.-J."/>
            <person name="Kim J.-S."/>
            <person name="Hong S.-B."/>
            <person name="Kwon S.-W."/>
        </authorList>
    </citation>
    <scope>NUCLEOTIDE SEQUENCE [LARGE SCALE GENOMIC DNA]</scope>
    <source>
        <strain evidence="1 2">GN2-R2</strain>
    </source>
</reference>
<dbReference type="KEGG" id="mfy:HH212_12060"/>
<keyword evidence="2" id="KW-1185">Reference proteome</keyword>
<organism evidence="1 2">
    <name type="scientific">Massilia forsythiae</name>
    <dbReference type="NCBI Taxonomy" id="2728020"/>
    <lineage>
        <taxon>Bacteria</taxon>
        <taxon>Pseudomonadati</taxon>
        <taxon>Pseudomonadota</taxon>
        <taxon>Betaproteobacteria</taxon>
        <taxon>Burkholderiales</taxon>
        <taxon>Oxalobacteraceae</taxon>
        <taxon>Telluria group</taxon>
        <taxon>Massilia</taxon>
    </lineage>
</organism>
<evidence type="ECO:0000313" key="2">
    <source>
        <dbReference type="Proteomes" id="UP000502415"/>
    </source>
</evidence>
<evidence type="ECO:0000313" key="1">
    <source>
        <dbReference type="EMBL" id="QJE00664.1"/>
    </source>
</evidence>
<dbReference type="RefSeq" id="WP_170202696.1">
    <property type="nucleotide sequence ID" value="NZ_CP051685.1"/>
</dbReference>